<keyword evidence="2" id="KW-1185">Reference proteome</keyword>
<dbReference type="EMBL" id="CM045772">
    <property type="protein sequence ID" value="KAI7986924.1"/>
    <property type="molecule type" value="Genomic_DNA"/>
</dbReference>
<accession>A0ACC0FEG3</accession>
<organism evidence="1 2">
    <name type="scientific">Camellia lanceoleosa</name>
    <dbReference type="NCBI Taxonomy" id="1840588"/>
    <lineage>
        <taxon>Eukaryota</taxon>
        <taxon>Viridiplantae</taxon>
        <taxon>Streptophyta</taxon>
        <taxon>Embryophyta</taxon>
        <taxon>Tracheophyta</taxon>
        <taxon>Spermatophyta</taxon>
        <taxon>Magnoliopsida</taxon>
        <taxon>eudicotyledons</taxon>
        <taxon>Gunneridae</taxon>
        <taxon>Pentapetalae</taxon>
        <taxon>asterids</taxon>
        <taxon>Ericales</taxon>
        <taxon>Theaceae</taxon>
        <taxon>Camellia</taxon>
    </lineage>
</organism>
<gene>
    <name evidence="1" type="ORF">LOK49_LG14G01181</name>
</gene>
<proteinExistence type="predicted"/>
<evidence type="ECO:0000313" key="1">
    <source>
        <dbReference type="EMBL" id="KAI7986924.1"/>
    </source>
</evidence>
<evidence type="ECO:0000313" key="2">
    <source>
        <dbReference type="Proteomes" id="UP001060215"/>
    </source>
</evidence>
<reference evidence="1 2" key="1">
    <citation type="journal article" date="2022" name="Plant J.">
        <title>Chromosome-level genome of Camellia lanceoleosa provides a valuable resource for understanding genome evolution and self-incompatibility.</title>
        <authorList>
            <person name="Gong W."/>
            <person name="Xiao S."/>
            <person name="Wang L."/>
            <person name="Liao Z."/>
            <person name="Chang Y."/>
            <person name="Mo W."/>
            <person name="Hu G."/>
            <person name="Li W."/>
            <person name="Zhao G."/>
            <person name="Zhu H."/>
            <person name="Hu X."/>
            <person name="Ji K."/>
            <person name="Xiang X."/>
            <person name="Song Q."/>
            <person name="Yuan D."/>
            <person name="Jin S."/>
            <person name="Zhang L."/>
        </authorList>
    </citation>
    <scope>NUCLEOTIDE SEQUENCE [LARGE SCALE GENOMIC DNA]</scope>
    <source>
        <strain evidence="1">SQ_2022a</strain>
    </source>
</reference>
<sequence length="125" mass="13942">MEIDVGEVGPQNPSIGISSSSSSSPGEALNCLVSIQTKLGEYDIELLELLKRVLAIQEKGVDYESEKSPLYRRLWASVRQLEYIYPHANPRGNYNAGRKSCLIAQGIPWGVPRILKDSCRSYLMK</sequence>
<protein>
    <submittedName>
        <fullName evidence="1">Uncharacterized protein</fullName>
    </submittedName>
</protein>
<dbReference type="Proteomes" id="UP001060215">
    <property type="component" value="Chromosome 15"/>
</dbReference>
<name>A0ACC0FEG3_9ERIC</name>
<comment type="caution">
    <text evidence="1">The sequence shown here is derived from an EMBL/GenBank/DDBJ whole genome shotgun (WGS) entry which is preliminary data.</text>
</comment>